<evidence type="ECO:0000313" key="3">
    <source>
        <dbReference type="Proteomes" id="UP000706580"/>
    </source>
</evidence>
<name>A0ABS7RV93_9ENTR</name>
<evidence type="ECO:0000313" key="1">
    <source>
        <dbReference type="EMBL" id="MBZ0057695.1"/>
    </source>
</evidence>
<protein>
    <submittedName>
        <fullName evidence="1">Carbohydrate porin</fullName>
    </submittedName>
</protein>
<dbReference type="EMBL" id="JADMNK010000002">
    <property type="protein sequence ID" value="MBZ0057695.1"/>
    <property type="molecule type" value="Genomic_DNA"/>
</dbReference>
<dbReference type="RefSeq" id="WP_223074355.1">
    <property type="nucleotide sequence ID" value="NZ_JADMNK010000002.1"/>
</dbReference>
<dbReference type="Proteomes" id="UP000706580">
    <property type="component" value="Unassembled WGS sequence"/>
</dbReference>
<comment type="caution">
    <text evidence="1">The sequence shown here is derived from an EMBL/GenBank/DDBJ whole genome shotgun (WGS) entry which is preliminary data.</text>
</comment>
<gene>
    <name evidence="1" type="ORF">ITX56_07665</name>
    <name evidence="2" type="ORF">ITX56_21305</name>
</gene>
<feature type="non-terminal residue" evidence="1">
    <location>
        <position position="1"/>
    </location>
</feature>
<sequence length="55" mass="6358">LSQNMSIAMGPEFRPMLRFYVTGGKVDNERTARVNNTKDETLDDFNVGAMWEAWF</sequence>
<reference evidence="1 3" key="1">
    <citation type="submission" date="2020-11" db="EMBL/GenBank/DDBJ databases">
        <title>Draft Genome of Enterobacter sp. strain EMC7.</title>
        <authorList>
            <person name="Barman P."/>
            <person name="Sinha S."/>
            <person name="Sen S."/>
            <person name="Chakraborty R."/>
        </authorList>
    </citation>
    <scope>NUCLEOTIDE SEQUENCE [LARGE SCALE GENOMIC DNA]</scope>
    <source>
        <strain evidence="1 3">EMC7</strain>
    </source>
</reference>
<dbReference type="Pfam" id="PF02264">
    <property type="entry name" value="LamB"/>
    <property type="match status" value="1"/>
</dbReference>
<keyword evidence="3" id="KW-1185">Reference proteome</keyword>
<organism evidence="1 3">
    <name type="scientific">Leclercia barmai</name>
    <dbReference type="NCBI Taxonomy" id="2785629"/>
    <lineage>
        <taxon>Bacteria</taxon>
        <taxon>Pseudomonadati</taxon>
        <taxon>Pseudomonadota</taxon>
        <taxon>Gammaproteobacteria</taxon>
        <taxon>Enterobacterales</taxon>
        <taxon>Enterobacteriaceae</taxon>
        <taxon>Leclercia</taxon>
    </lineage>
</organism>
<dbReference type="InterPro" id="IPR036998">
    <property type="entry name" value="Porin_LamB_sf"/>
</dbReference>
<accession>A0ABS7RV93</accession>
<dbReference type="SUPFAM" id="SSF56935">
    <property type="entry name" value="Porins"/>
    <property type="match status" value="1"/>
</dbReference>
<proteinExistence type="predicted"/>
<evidence type="ECO:0000313" key="2">
    <source>
        <dbReference type="EMBL" id="MBZ0060281.1"/>
    </source>
</evidence>
<dbReference type="EMBL" id="JADMNK010000016">
    <property type="protein sequence ID" value="MBZ0060281.1"/>
    <property type="molecule type" value="Genomic_DNA"/>
</dbReference>
<dbReference type="InterPro" id="IPR003192">
    <property type="entry name" value="Porin_LamB"/>
</dbReference>
<dbReference type="Gene3D" id="2.40.170.10">
    <property type="entry name" value="Porin, LamB type"/>
    <property type="match status" value="1"/>
</dbReference>